<accession>X1SW19</accession>
<dbReference type="Gene3D" id="1.10.1220.10">
    <property type="entry name" value="Met repressor-like"/>
    <property type="match status" value="1"/>
</dbReference>
<dbReference type="AlphaFoldDB" id="X1SW19"/>
<dbReference type="Pfam" id="PF04221">
    <property type="entry name" value="RelB"/>
    <property type="match status" value="1"/>
</dbReference>
<dbReference type="GO" id="GO:0006355">
    <property type="term" value="P:regulation of DNA-templated transcription"/>
    <property type="evidence" value="ECO:0007669"/>
    <property type="project" value="InterPro"/>
</dbReference>
<evidence type="ECO:0008006" key="2">
    <source>
        <dbReference type="Google" id="ProtNLM"/>
    </source>
</evidence>
<reference evidence="1" key="1">
    <citation type="journal article" date="2014" name="Front. Microbiol.">
        <title>High frequency of phylogenetically diverse reductive dehalogenase-homologous genes in deep subseafloor sedimentary metagenomes.</title>
        <authorList>
            <person name="Kawai M."/>
            <person name="Futagami T."/>
            <person name="Toyoda A."/>
            <person name="Takaki Y."/>
            <person name="Nishi S."/>
            <person name="Hori S."/>
            <person name="Arai W."/>
            <person name="Tsubouchi T."/>
            <person name="Morono Y."/>
            <person name="Uchiyama I."/>
            <person name="Ito T."/>
            <person name="Fujiyama A."/>
            <person name="Inagaki F."/>
            <person name="Takami H."/>
        </authorList>
    </citation>
    <scope>NUCLEOTIDE SEQUENCE</scope>
    <source>
        <strain evidence="1">Expedition CK06-06</strain>
    </source>
</reference>
<protein>
    <recommendedName>
        <fullName evidence="2">Type II toxin-antitoxin system antitoxin, RelB/DinJ family</fullName>
    </recommendedName>
</protein>
<feature type="non-terminal residue" evidence="1">
    <location>
        <position position="37"/>
    </location>
</feature>
<proteinExistence type="predicted"/>
<dbReference type="EMBL" id="BARV01044545">
    <property type="protein sequence ID" value="GAI71979.1"/>
    <property type="molecule type" value="Genomic_DNA"/>
</dbReference>
<sequence length="37" mass="4151">MVKSATINARIDEKTKTQAQSILRILNIPMSEAISMF</sequence>
<dbReference type="InterPro" id="IPR013321">
    <property type="entry name" value="Arc_rbn_hlx_hlx"/>
</dbReference>
<evidence type="ECO:0000313" key="1">
    <source>
        <dbReference type="EMBL" id="GAI71979.1"/>
    </source>
</evidence>
<name>X1SW19_9ZZZZ</name>
<organism evidence="1">
    <name type="scientific">marine sediment metagenome</name>
    <dbReference type="NCBI Taxonomy" id="412755"/>
    <lineage>
        <taxon>unclassified sequences</taxon>
        <taxon>metagenomes</taxon>
        <taxon>ecological metagenomes</taxon>
    </lineage>
</organism>
<comment type="caution">
    <text evidence="1">The sequence shown here is derived from an EMBL/GenBank/DDBJ whole genome shotgun (WGS) entry which is preliminary data.</text>
</comment>
<dbReference type="InterPro" id="IPR007337">
    <property type="entry name" value="RelB/DinJ"/>
</dbReference>
<gene>
    <name evidence="1" type="ORF">S06H3_65852</name>
</gene>